<evidence type="ECO:0000313" key="2">
    <source>
        <dbReference type="Proteomes" id="UP001143910"/>
    </source>
</evidence>
<dbReference type="Proteomes" id="UP001143910">
    <property type="component" value="Unassembled WGS sequence"/>
</dbReference>
<evidence type="ECO:0000313" key="1">
    <source>
        <dbReference type="EMBL" id="KAJ2976689.1"/>
    </source>
</evidence>
<comment type="caution">
    <text evidence="1">The sequence shown here is derived from an EMBL/GenBank/DDBJ whole genome shotgun (WGS) entry which is preliminary data.</text>
</comment>
<dbReference type="EMBL" id="JANJQO010000553">
    <property type="protein sequence ID" value="KAJ2976689.1"/>
    <property type="molecule type" value="Genomic_DNA"/>
</dbReference>
<gene>
    <name evidence="1" type="ORF">NQ176_g4798</name>
</gene>
<sequence length="281" mass="30996">MANRELFFFYAPTWDFHPEAIKLGNVITSVKKPQRPLCCCPPPPEGRLVTQKKSVRFTREKLYSGKFSLWTSFLNVVGLKVDLRTELDKTDETDFVFETIDTTQFTPTPSYTQSCLEDADVRHFLKLSRYRKPVYIVTGIKIATGAAKTLQARTVGGAAGVSVDTSLWTASPISGGPGVEGKAGRKESTEWDSSSPFVFAFSVSRVWASKATGQVVGEEQYRKGAMLGDDAEEGGQEEGDRVSIAKIEQVDAQAEGLDAEELMEDEDTVLCIRPKEEDSSD</sequence>
<proteinExistence type="predicted"/>
<protein>
    <submittedName>
        <fullName evidence="1">Uncharacterized protein</fullName>
    </submittedName>
</protein>
<organism evidence="1 2">
    <name type="scientific">Zarea fungicola</name>
    <dbReference type="NCBI Taxonomy" id="93591"/>
    <lineage>
        <taxon>Eukaryota</taxon>
        <taxon>Fungi</taxon>
        <taxon>Dikarya</taxon>
        <taxon>Ascomycota</taxon>
        <taxon>Pezizomycotina</taxon>
        <taxon>Sordariomycetes</taxon>
        <taxon>Hypocreomycetidae</taxon>
        <taxon>Hypocreales</taxon>
        <taxon>Cordycipitaceae</taxon>
        <taxon>Zarea</taxon>
    </lineage>
</organism>
<reference evidence="1" key="1">
    <citation type="submission" date="2022-08" db="EMBL/GenBank/DDBJ databases">
        <title>Genome Sequence of Lecanicillium fungicola.</title>
        <authorList>
            <person name="Buettner E."/>
        </authorList>
    </citation>
    <scope>NUCLEOTIDE SEQUENCE</scope>
    <source>
        <strain evidence="1">Babe33</strain>
    </source>
</reference>
<name>A0ACC1NE31_9HYPO</name>
<accession>A0ACC1NE31</accession>
<keyword evidence="2" id="KW-1185">Reference proteome</keyword>